<evidence type="ECO:0000256" key="1">
    <source>
        <dbReference type="ARBA" id="ARBA00005485"/>
    </source>
</evidence>
<reference evidence="5" key="2">
    <citation type="journal article" date="2024" name="Plant">
        <title>Genomic evolution and insights into agronomic trait innovations of Sesamum species.</title>
        <authorList>
            <person name="Miao H."/>
            <person name="Wang L."/>
            <person name="Qu L."/>
            <person name="Liu H."/>
            <person name="Sun Y."/>
            <person name="Le M."/>
            <person name="Wang Q."/>
            <person name="Wei S."/>
            <person name="Zheng Y."/>
            <person name="Lin W."/>
            <person name="Duan Y."/>
            <person name="Cao H."/>
            <person name="Xiong S."/>
            <person name="Wang X."/>
            <person name="Wei L."/>
            <person name="Li C."/>
            <person name="Ma Q."/>
            <person name="Ju M."/>
            <person name="Zhao R."/>
            <person name="Li G."/>
            <person name="Mu C."/>
            <person name="Tian Q."/>
            <person name="Mei H."/>
            <person name="Zhang T."/>
            <person name="Gao T."/>
            <person name="Zhang H."/>
        </authorList>
    </citation>
    <scope>NUCLEOTIDE SEQUENCE</scope>
    <source>
        <strain evidence="5">G02</strain>
    </source>
</reference>
<dbReference type="InterPro" id="IPR008545">
    <property type="entry name" value="Web"/>
</dbReference>
<name>A0AAW2T3W6_SESRA</name>
<keyword evidence="2 3" id="KW-0175">Coiled coil</keyword>
<evidence type="ECO:0000256" key="2">
    <source>
        <dbReference type="ARBA" id="ARBA00023054"/>
    </source>
</evidence>
<dbReference type="PANTHER" id="PTHR32054:SF93">
    <property type="entry name" value="WEB FAMILY"/>
    <property type="match status" value="1"/>
</dbReference>
<sequence>MLSEKTDAARSSTSEPGAQITMSRDEFEALSRKVEESEKLADMKVAAAMAQVEAVNASENEALKRLEVTQKEIEDMKSATQAALKESGDG</sequence>
<comment type="caution">
    <text evidence="5">The sequence shown here is derived from an EMBL/GenBank/DDBJ whole genome shotgun (WGS) entry which is preliminary data.</text>
</comment>
<feature type="compositionally biased region" description="Polar residues" evidence="4">
    <location>
        <begin position="9"/>
        <end position="22"/>
    </location>
</feature>
<dbReference type="GO" id="GO:0005829">
    <property type="term" value="C:cytosol"/>
    <property type="evidence" value="ECO:0007669"/>
    <property type="project" value="TreeGrafter"/>
</dbReference>
<evidence type="ECO:0000256" key="4">
    <source>
        <dbReference type="SAM" id="MobiDB-lite"/>
    </source>
</evidence>
<comment type="similarity">
    <text evidence="1">Belongs to the WEB family.</text>
</comment>
<protein>
    <submittedName>
        <fullName evidence="5">WEB family protein</fullName>
    </submittedName>
</protein>
<proteinExistence type="inferred from homology"/>
<gene>
    <name evidence="5" type="ORF">Sradi_2253800</name>
</gene>
<dbReference type="AlphaFoldDB" id="A0AAW2T3W6"/>
<dbReference type="Pfam" id="PF05701">
    <property type="entry name" value="WEMBL"/>
    <property type="match status" value="1"/>
</dbReference>
<evidence type="ECO:0000256" key="3">
    <source>
        <dbReference type="SAM" id="Coils"/>
    </source>
</evidence>
<feature type="coiled-coil region" evidence="3">
    <location>
        <begin position="49"/>
        <end position="86"/>
    </location>
</feature>
<dbReference type="GO" id="GO:0009903">
    <property type="term" value="P:chloroplast avoidance movement"/>
    <property type="evidence" value="ECO:0007669"/>
    <property type="project" value="TreeGrafter"/>
</dbReference>
<feature type="region of interest" description="Disordered" evidence="4">
    <location>
        <begin position="1"/>
        <end position="24"/>
    </location>
</feature>
<dbReference type="PANTHER" id="PTHR32054">
    <property type="entry name" value="HEAVY CHAIN, PUTATIVE, EXPRESSED-RELATED-RELATED"/>
    <property type="match status" value="1"/>
</dbReference>
<organism evidence="5">
    <name type="scientific">Sesamum radiatum</name>
    <name type="common">Black benniseed</name>
    <dbReference type="NCBI Taxonomy" id="300843"/>
    <lineage>
        <taxon>Eukaryota</taxon>
        <taxon>Viridiplantae</taxon>
        <taxon>Streptophyta</taxon>
        <taxon>Embryophyta</taxon>
        <taxon>Tracheophyta</taxon>
        <taxon>Spermatophyta</taxon>
        <taxon>Magnoliopsida</taxon>
        <taxon>eudicotyledons</taxon>
        <taxon>Gunneridae</taxon>
        <taxon>Pentapetalae</taxon>
        <taxon>asterids</taxon>
        <taxon>lamiids</taxon>
        <taxon>Lamiales</taxon>
        <taxon>Pedaliaceae</taxon>
        <taxon>Sesamum</taxon>
    </lineage>
</organism>
<dbReference type="GO" id="GO:0009904">
    <property type="term" value="P:chloroplast accumulation movement"/>
    <property type="evidence" value="ECO:0007669"/>
    <property type="project" value="TreeGrafter"/>
</dbReference>
<accession>A0AAW2T3W6</accession>
<evidence type="ECO:0000313" key="5">
    <source>
        <dbReference type="EMBL" id="KAL0399105.1"/>
    </source>
</evidence>
<reference evidence="5" key="1">
    <citation type="submission" date="2020-06" db="EMBL/GenBank/DDBJ databases">
        <authorList>
            <person name="Li T."/>
            <person name="Hu X."/>
            <person name="Zhang T."/>
            <person name="Song X."/>
            <person name="Zhang H."/>
            <person name="Dai N."/>
            <person name="Sheng W."/>
            <person name="Hou X."/>
            <person name="Wei L."/>
        </authorList>
    </citation>
    <scope>NUCLEOTIDE SEQUENCE</scope>
    <source>
        <strain evidence="5">G02</strain>
        <tissue evidence="5">Leaf</tissue>
    </source>
</reference>
<dbReference type="EMBL" id="JACGWJ010000009">
    <property type="protein sequence ID" value="KAL0399105.1"/>
    <property type="molecule type" value="Genomic_DNA"/>
</dbReference>